<keyword evidence="6 10" id="KW-0479">Metal-binding</keyword>
<evidence type="ECO:0000313" key="13">
    <source>
        <dbReference type="Proteomes" id="UP000035909"/>
    </source>
</evidence>
<name>A0A0J1HD96_9GAMM</name>
<evidence type="ECO:0000256" key="5">
    <source>
        <dbReference type="ARBA" id="ARBA00014628"/>
    </source>
</evidence>
<dbReference type="PROSITE" id="PS00162">
    <property type="entry name" value="ALPHA_CA_1"/>
    <property type="match status" value="1"/>
</dbReference>
<comment type="similarity">
    <text evidence="3 10">Belongs to the alpha-carbonic anhydrase family.</text>
</comment>
<protein>
    <recommendedName>
        <fullName evidence="5 10">Carbonic anhydrase</fullName>
        <ecNumber evidence="4 10">4.2.1.1</ecNumber>
    </recommendedName>
</protein>
<dbReference type="InterPro" id="IPR023561">
    <property type="entry name" value="Carbonic_anhydrase_a-class"/>
</dbReference>
<evidence type="ECO:0000256" key="2">
    <source>
        <dbReference type="ARBA" id="ARBA00002904"/>
    </source>
</evidence>
<dbReference type="AlphaFoldDB" id="A0A0J1HD96"/>
<feature type="domain" description="Alpha-carbonic anhydrase" evidence="11">
    <location>
        <begin position="20"/>
        <end position="237"/>
    </location>
</feature>
<dbReference type="Proteomes" id="UP000035909">
    <property type="component" value="Unassembled WGS sequence"/>
</dbReference>
<keyword evidence="8 10" id="KW-0456">Lyase</keyword>
<accession>A0A0J1HD96</accession>
<dbReference type="GO" id="GO:0008270">
    <property type="term" value="F:zinc ion binding"/>
    <property type="evidence" value="ECO:0007669"/>
    <property type="project" value="UniProtKB-UniRule"/>
</dbReference>
<reference evidence="12 13" key="1">
    <citation type="submission" date="2015-05" db="EMBL/GenBank/DDBJ databases">
        <title>Photobacterium galathea sp. nov.</title>
        <authorList>
            <person name="Machado H."/>
            <person name="Gram L."/>
        </authorList>
    </citation>
    <scope>NUCLEOTIDE SEQUENCE [LARGE SCALE GENOMIC DNA]</scope>
    <source>
        <strain evidence="12 13">DSM 22954</strain>
    </source>
</reference>
<feature type="chain" id="PRO_5025074532" description="Carbonic anhydrase" evidence="10">
    <location>
        <begin position="20"/>
        <end position="237"/>
    </location>
</feature>
<evidence type="ECO:0000259" key="11">
    <source>
        <dbReference type="PROSITE" id="PS51144"/>
    </source>
</evidence>
<dbReference type="InterPro" id="IPR041891">
    <property type="entry name" value="Alpha_CA_prokaryot-like"/>
</dbReference>
<comment type="function">
    <text evidence="2 10">Reversible hydration of carbon dioxide.</text>
</comment>
<dbReference type="EMBL" id="LDOU01000010">
    <property type="protein sequence ID" value="KLV09674.1"/>
    <property type="molecule type" value="Genomic_DNA"/>
</dbReference>
<feature type="signal peptide" evidence="10">
    <location>
        <begin position="1"/>
        <end position="19"/>
    </location>
</feature>
<dbReference type="SUPFAM" id="SSF51069">
    <property type="entry name" value="Carbonic anhydrase"/>
    <property type="match status" value="1"/>
</dbReference>
<dbReference type="SMART" id="SM01057">
    <property type="entry name" value="Carb_anhydrase"/>
    <property type="match status" value="1"/>
</dbReference>
<gene>
    <name evidence="12" type="ORF">ABT57_10720</name>
</gene>
<dbReference type="GO" id="GO:0004089">
    <property type="term" value="F:carbonate dehydratase activity"/>
    <property type="evidence" value="ECO:0007669"/>
    <property type="project" value="UniProtKB-UniRule"/>
</dbReference>
<sequence>MTKAALFLLAASWATQTSAADWHYEGAHGVEHWGEQFETCGEGLNQSPVNITETLSAKLAPLHIDYQGQVSELINNGHTIQANVSGQNTLDIEGETFTLKQFHFHTPSENTIKGKQFPLEVHFVHASSQGQLAVIAAMFETGPRGNATLGNLLNSLPETGETRTPGATINPADLLPRERDYYRFSGSLTTPPCTEGVRWYVLKEPQASSPAQTTALHEIMGDNARPVQPLNARVILQ</sequence>
<keyword evidence="10" id="KW-0732">Signal</keyword>
<dbReference type="PANTHER" id="PTHR18952">
    <property type="entry name" value="CARBONIC ANHYDRASE"/>
    <property type="match status" value="1"/>
</dbReference>
<dbReference type="PROSITE" id="PS51144">
    <property type="entry name" value="ALPHA_CA_2"/>
    <property type="match status" value="1"/>
</dbReference>
<dbReference type="CDD" id="cd03124">
    <property type="entry name" value="alpha_CA_prokaryotic_like"/>
    <property type="match status" value="1"/>
</dbReference>
<dbReference type="PATRIC" id="fig|320778.3.peg.2333"/>
<dbReference type="RefSeq" id="WP_047885237.1">
    <property type="nucleotide sequence ID" value="NZ_CP071325.1"/>
</dbReference>
<dbReference type="PANTHER" id="PTHR18952:SF265">
    <property type="entry name" value="CARBONIC ANHYDRASE"/>
    <property type="match status" value="1"/>
</dbReference>
<dbReference type="InterPro" id="IPR036398">
    <property type="entry name" value="CA_dom_sf"/>
</dbReference>
<comment type="caution">
    <text evidence="12">The sequence shown here is derived from an EMBL/GenBank/DDBJ whole genome shotgun (WGS) entry which is preliminary data.</text>
</comment>
<keyword evidence="13" id="KW-1185">Reference proteome</keyword>
<evidence type="ECO:0000256" key="9">
    <source>
        <dbReference type="ARBA" id="ARBA00048348"/>
    </source>
</evidence>
<evidence type="ECO:0000313" key="12">
    <source>
        <dbReference type="EMBL" id="KLV09674.1"/>
    </source>
</evidence>
<comment type="catalytic activity">
    <reaction evidence="9 10">
        <text>hydrogencarbonate + H(+) = CO2 + H2O</text>
        <dbReference type="Rhea" id="RHEA:10748"/>
        <dbReference type="ChEBI" id="CHEBI:15377"/>
        <dbReference type="ChEBI" id="CHEBI:15378"/>
        <dbReference type="ChEBI" id="CHEBI:16526"/>
        <dbReference type="ChEBI" id="CHEBI:17544"/>
        <dbReference type="EC" id="4.2.1.1"/>
    </reaction>
</comment>
<dbReference type="InterPro" id="IPR001148">
    <property type="entry name" value="CA_dom"/>
</dbReference>
<dbReference type="EC" id="4.2.1.1" evidence="4 10"/>
<comment type="cofactor">
    <cofactor evidence="1 10">
        <name>Zn(2+)</name>
        <dbReference type="ChEBI" id="CHEBI:29105"/>
    </cofactor>
</comment>
<evidence type="ECO:0000256" key="6">
    <source>
        <dbReference type="ARBA" id="ARBA00022723"/>
    </source>
</evidence>
<evidence type="ECO:0000256" key="8">
    <source>
        <dbReference type="ARBA" id="ARBA00023239"/>
    </source>
</evidence>
<evidence type="ECO:0000256" key="1">
    <source>
        <dbReference type="ARBA" id="ARBA00001947"/>
    </source>
</evidence>
<proteinExistence type="inferred from homology"/>
<dbReference type="Gene3D" id="3.10.200.10">
    <property type="entry name" value="Alpha carbonic anhydrase"/>
    <property type="match status" value="1"/>
</dbReference>
<evidence type="ECO:0000256" key="10">
    <source>
        <dbReference type="RuleBase" id="RU367011"/>
    </source>
</evidence>
<dbReference type="OrthoDB" id="5327615at2"/>
<dbReference type="STRING" id="320778.ABT57_10720"/>
<organism evidence="12 13">
    <name type="scientific">Photobacterium ganghwense</name>
    <dbReference type="NCBI Taxonomy" id="320778"/>
    <lineage>
        <taxon>Bacteria</taxon>
        <taxon>Pseudomonadati</taxon>
        <taxon>Pseudomonadota</taxon>
        <taxon>Gammaproteobacteria</taxon>
        <taxon>Vibrionales</taxon>
        <taxon>Vibrionaceae</taxon>
        <taxon>Photobacterium</taxon>
    </lineage>
</organism>
<keyword evidence="7 10" id="KW-0862">Zinc</keyword>
<dbReference type="Pfam" id="PF00194">
    <property type="entry name" value="Carb_anhydrase"/>
    <property type="match status" value="1"/>
</dbReference>
<evidence type="ECO:0000256" key="7">
    <source>
        <dbReference type="ARBA" id="ARBA00022833"/>
    </source>
</evidence>
<evidence type="ECO:0000256" key="3">
    <source>
        <dbReference type="ARBA" id="ARBA00010718"/>
    </source>
</evidence>
<evidence type="ECO:0000256" key="4">
    <source>
        <dbReference type="ARBA" id="ARBA00012925"/>
    </source>
</evidence>
<dbReference type="InterPro" id="IPR018338">
    <property type="entry name" value="Carbonic_anhydrase_a-class_CS"/>
</dbReference>